<organism evidence="3 4">
    <name type="scientific">Sphingomonas rustica</name>
    <dbReference type="NCBI Taxonomy" id="3103142"/>
    <lineage>
        <taxon>Bacteria</taxon>
        <taxon>Pseudomonadati</taxon>
        <taxon>Pseudomonadota</taxon>
        <taxon>Alphaproteobacteria</taxon>
        <taxon>Sphingomonadales</taxon>
        <taxon>Sphingomonadaceae</taxon>
        <taxon>Sphingomonas</taxon>
    </lineage>
</organism>
<keyword evidence="3" id="KW-0645">Protease</keyword>
<dbReference type="InterPro" id="IPR048336">
    <property type="entry name" value="StiP-like"/>
</dbReference>
<keyword evidence="4" id="KW-1185">Reference proteome</keyword>
<protein>
    <submittedName>
        <fullName evidence="3">Cysteine protease StiP domain-containing protein</fullName>
    </submittedName>
</protein>
<accession>A0ABV0BCZ3</accession>
<sequence length="360" mass="38843">MQPRKADPAAPRFSGSYSPDDVQFLIKPARIALTAVAAKEDAIQSGRLHYSEMLSPEQVPDARYLELYDAALARNAGRLRADIELLADRIVDRVGADPTLVSLARAGTPIGVLLHRELRRRGRDSAHYSISIIRDRGIDEAALDTIRAERDPASVVFVDGWTGKGAIRDELDASLAHVPDFAPVLAVVADPAGVADIAATHEDYLIPSGILNGIVSGLISRTVLSSRYVGPGDYHACLYLSEHEGADRSIAFIEAIETAAPIPGVGTVGDPATVAARARATVDRIMTDHGVADRNRVKPGIAESTRAILRRMPDRLFLAAGDDPDLAHLRHLAIERGLRIDAMPDNSPYRSITVIRKVSE</sequence>
<dbReference type="PIRSF" id="PIRSF020979">
    <property type="entry name" value="UCP020979"/>
    <property type="match status" value="1"/>
</dbReference>
<name>A0ABV0BCZ3_9SPHN</name>
<gene>
    <name evidence="3" type="ORF">TPR58_12245</name>
</gene>
<evidence type="ECO:0000313" key="4">
    <source>
        <dbReference type="Proteomes" id="UP001427805"/>
    </source>
</evidence>
<feature type="domain" description="Cysteine protease StiP N-terminal" evidence="1">
    <location>
        <begin position="15"/>
        <end position="256"/>
    </location>
</feature>
<dbReference type="Pfam" id="PF11202">
    <property type="entry name" value="StiP"/>
    <property type="match status" value="1"/>
</dbReference>
<proteinExistence type="predicted"/>
<evidence type="ECO:0000259" key="2">
    <source>
        <dbReference type="Pfam" id="PF15608"/>
    </source>
</evidence>
<comment type="caution">
    <text evidence="3">The sequence shown here is derived from an EMBL/GenBank/DDBJ whole genome shotgun (WGS) entry which is preliminary data.</text>
</comment>
<dbReference type="Pfam" id="PF15608">
    <property type="entry name" value="PELOTA_1"/>
    <property type="match status" value="1"/>
</dbReference>
<dbReference type="Proteomes" id="UP001427805">
    <property type="component" value="Unassembled WGS sequence"/>
</dbReference>
<dbReference type="GO" id="GO:0008233">
    <property type="term" value="F:peptidase activity"/>
    <property type="evidence" value="ECO:0007669"/>
    <property type="project" value="UniProtKB-KW"/>
</dbReference>
<feature type="domain" description="PELOTA RNA-binding" evidence="2">
    <location>
        <begin position="278"/>
        <end position="357"/>
    </location>
</feature>
<keyword evidence="3" id="KW-0378">Hydrolase</keyword>
<evidence type="ECO:0000313" key="3">
    <source>
        <dbReference type="EMBL" id="MEN3747940.1"/>
    </source>
</evidence>
<dbReference type="RefSeq" id="WP_346246947.1">
    <property type="nucleotide sequence ID" value="NZ_JBDIZK010000006.1"/>
</dbReference>
<reference evidence="3 4" key="1">
    <citation type="submission" date="2024-05" db="EMBL/GenBank/DDBJ databases">
        <title>Sphingomonas sp. HF-S3 16S ribosomal RNA gene Genome sequencing and assembly.</title>
        <authorList>
            <person name="Lee H."/>
        </authorList>
    </citation>
    <scope>NUCLEOTIDE SEQUENCE [LARGE SCALE GENOMIC DNA]</scope>
    <source>
        <strain evidence="3 4">HF-S3</strain>
    </source>
</reference>
<evidence type="ECO:0000259" key="1">
    <source>
        <dbReference type="Pfam" id="PF11202"/>
    </source>
</evidence>
<dbReference type="InterPro" id="IPR011215">
    <property type="entry name" value="StiP_N"/>
</dbReference>
<dbReference type="GO" id="GO:0006508">
    <property type="term" value="P:proteolysis"/>
    <property type="evidence" value="ECO:0007669"/>
    <property type="project" value="UniProtKB-KW"/>
</dbReference>
<dbReference type="InterPro" id="IPR028157">
    <property type="entry name" value="PELOTA_dom"/>
</dbReference>
<dbReference type="EMBL" id="JBDIZK010000006">
    <property type="protein sequence ID" value="MEN3747940.1"/>
    <property type="molecule type" value="Genomic_DNA"/>
</dbReference>